<feature type="region of interest" description="Disordered" evidence="1">
    <location>
        <begin position="46"/>
        <end position="116"/>
    </location>
</feature>
<accession>A0ABU2XDN0</accession>
<reference evidence="2" key="1">
    <citation type="submission" date="2024-05" db="EMBL/GenBank/DDBJ databases">
        <title>30 novel species of actinomycetes from the DSMZ collection.</title>
        <authorList>
            <person name="Nouioui I."/>
        </authorList>
    </citation>
    <scope>NUCLEOTIDE SEQUENCE</scope>
    <source>
        <strain evidence="2">DSM 41529</strain>
    </source>
</reference>
<protein>
    <submittedName>
        <fullName evidence="2">Uncharacterized protein</fullName>
    </submittedName>
</protein>
<comment type="caution">
    <text evidence="2">The sequence shown here is derived from an EMBL/GenBank/DDBJ whole genome shotgun (WGS) entry which is preliminary data.</text>
</comment>
<gene>
    <name evidence="2" type="ORF">RND15_10960</name>
</gene>
<dbReference type="EMBL" id="JAVRFD010000004">
    <property type="protein sequence ID" value="MDT0543235.1"/>
    <property type="molecule type" value="Genomic_DNA"/>
</dbReference>
<proteinExistence type="predicted"/>
<sequence length="116" mass="12884">MCLSTQKMYGTWGDPEPLQEELIADEEWRAGTHLSVQEIAGQRVLRFSGRPPNPAAPRSLPQLPLGGAPPPRSPARPGALRWSPARGARRRTVPRRPRRAAADRSAGWRPMCSRRS</sequence>
<evidence type="ECO:0000256" key="1">
    <source>
        <dbReference type="SAM" id="MobiDB-lite"/>
    </source>
</evidence>
<feature type="compositionally biased region" description="Low complexity" evidence="1">
    <location>
        <begin position="75"/>
        <end position="86"/>
    </location>
</feature>
<name>A0ABU2XDN0_9ACTN</name>
<feature type="compositionally biased region" description="Basic residues" evidence="1">
    <location>
        <begin position="87"/>
        <end position="99"/>
    </location>
</feature>
<dbReference type="Proteomes" id="UP001180754">
    <property type="component" value="Unassembled WGS sequence"/>
</dbReference>
<organism evidence="2 3">
    <name type="scientific">Streptomyces lonegramiae</name>
    <dbReference type="NCBI Taxonomy" id="3075524"/>
    <lineage>
        <taxon>Bacteria</taxon>
        <taxon>Bacillati</taxon>
        <taxon>Actinomycetota</taxon>
        <taxon>Actinomycetes</taxon>
        <taxon>Kitasatosporales</taxon>
        <taxon>Streptomycetaceae</taxon>
        <taxon>Streptomyces</taxon>
    </lineage>
</organism>
<keyword evidence="3" id="KW-1185">Reference proteome</keyword>
<dbReference type="RefSeq" id="WP_311723604.1">
    <property type="nucleotide sequence ID" value="NZ_JAVRFD010000004.1"/>
</dbReference>
<evidence type="ECO:0000313" key="3">
    <source>
        <dbReference type="Proteomes" id="UP001180754"/>
    </source>
</evidence>
<evidence type="ECO:0000313" key="2">
    <source>
        <dbReference type="EMBL" id="MDT0543235.1"/>
    </source>
</evidence>